<proteinExistence type="predicted"/>
<evidence type="ECO:0000256" key="1">
    <source>
        <dbReference type="SAM" id="Coils"/>
    </source>
</evidence>
<keyword evidence="3" id="KW-1185">Reference proteome</keyword>
<dbReference type="EMBL" id="BONW01000049">
    <property type="protein sequence ID" value="GIG92907.1"/>
    <property type="molecule type" value="Genomic_DNA"/>
</dbReference>
<sequence>MLIRSFASDPEPDPPPTTAQQIERLKEELAAAQQTLLERQSRLEEAQQRLVLISKIARDNERCRRAPTVSWAAVRAVLYCGRESLAKIGTDLPVL</sequence>
<keyword evidence="1" id="KW-0175">Coiled coil</keyword>
<reference evidence="2 3" key="1">
    <citation type="submission" date="2021-01" db="EMBL/GenBank/DDBJ databases">
        <title>Whole genome shotgun sequence of Plantactinospora endophytica NBRC 110450.</title>
        <authorList>
            <person name="Komaki H."/>
            <person name="Tamura T."/>
        </authorList>
    </citation>
    <scope>NUCLEOTIDE SEQUENCE [LARGE SCALE GENOMIC DNA]</scope>
    <source>
        <strain evidence="2 3">NBRC 110450</strain>
    </source>
</reference>
<gene>
    <name evidence="2" type="ORF">Pen02_78430</name>
</gene>
<protein>
    <submittedName>
        <fullName evidence="2">Uncharacterized protein</fullName>
    </submittedName>
</protein>
<evidence type="ECO:0000313" key="2">
    <source>
        <dbReference type="EMBL" id="GIG92907.1"/>
    </source>
</evidence>
<evidence type="ECO:0000313" key="3">
    <source>
        <dbReference type="Proteomes" id="UP000646749"/>
    </source>
</evidence>
<accession>A0ABQ4EDV4</accession>
<organism evidence="2 3">
    <name type="scientific">Plantactinospora endophytica</name>
    <dbReference type="NCBI Taxonomy" id="673535"/>
    <lineage>
        <taxon>Bacteria</taxon>
        <taxon>Bacillati</taxon>
        <taxon>Actinomycetota</taxon>
        <taxon>Actinomycetes</taxon>
        <taxon>Micromonosporales</taxon>
        <taxon>Micromonosporaceae</taxon>
        <taxon>Plantactinospora</taxon>
    </lineage>
</organism>
<feature type="coiled-coil region" evidence="1">
    <location>
        <begin position="19"/>
        <end position="49"/>
    </location>
</feature>
<comment type="caution">
    <text evidence="2">The sequence shown here is derived from an EMBL/GenBank/DDBJ whole genome shotgun (WGS) entry which is preliminary data.</text>
</comment>
<name>A0ABQ4EDV4_9ACTN</name>
<dbReference type="Proteomes" id="UP000646749">
    <property type="component" value="Unassembled WGS sequence"/>
</dbReference>